<comment type="similarity">
    <text evidence="3">Belongs to the GOLPH3/VPS74 family.</text>
</comment>
<gene>
    <name evidence="7" type="primary">Golph3l</name>
    <name evidence="7" type="ORF">GRAVAR_R01036</name>
</gene>
<dbReference type="GO" id="GO:0007030">
    <property type="term" value="P:Golgi organization"/>
    <property type="evidence" value="ECO:0007669"/>
    <property type="project" value="TreeGrafter"/>
</dbReference>
<evidence type="ECO:0000256" key="2">
    <source>
        <dbReference type="ARBA" id="ARBA00004546"/>
    </source>
</evidence>
<feature type="non-terminal residue" evidence="7">
    <location>
        <position position="1"/>
    </location>
</feature>
<evidence type="ECO:0000313" key="8">
    <source>
        <dbReference type="Proteomes" id="UP000591535"/>
    </source>
</evidence>
<keyword evidence="8" id="KW-1185">Reference proteome</keyword>
<organism evidence="7 8">
    <name type="scientific">Grallaria varia</name>
    <name type="common">variegated antpitta</name>
    <dbReference type="NCBI Taxonomy" id="117165"/>
    <lineage>
        <taxon>Eukaryota</taxon>
        <taxon>Metazoa</taxon>
        <taxon>Chordata</taxon>
        <taxon>Craniata</taxon>
        <taxon>Vertebrata</taxon>
        <taxon>Euteleostomi</taxon>
        <taxon>Archelosauria</taxon>
        <taxon>Archosauria</taxon>
        <taxon>Dinosauria</taxon>
        <taxon>Saurischia</taxon>
        <taxon>Theropoda</taxon>
        <taxon>Coelurosauria</taxon>
        <taxon>Aves</taxon>
        <taxon>Neognathae</taxon>
        <taxon>Neoaves</taxon>
        <taxon>Telluraves</taxon>
        <taxon>Australaves</taxon>
        <taxon>Passeriformes</taxon>
        <taxon>Formicariidae</taxon>
        <taxon>Grallaria</taxon>
    </lineage>
</organism>
<dbReference type="AlphaFoldDB" id="A0A7K9A8P4"/>
<sequence length="159" mass="18233">LSFQVLLKWDTRTGDVLLDETLRHIKATEPAETLLTRIELLSGLTWNHFKLQDRLHNVAKALVEKDIVTTEKEDFLLLDMTTHPINNTMEKQRLVRRLERWVKDPQHMEPRTLALLGLAHSSDVLEKVFTSLDDGKYDLAMDSTMGLVDMDPEVEAAKG</sequence>
<dbReference type="GO" id="GO:0032580">
    <property type="term" value="C:Golgi cisterna membrane"/>
    <property type="evidence" value="ECO:0007669"/>
    <property type="project" value="UniProtKB-SubCell"/>
</dbReference>
<name>A0A7K9A8P4_9PASS</name>
<dbReference type="GO" id="GO:0070273">
    <property type="term" value="F:phosphatidylinositol-4-phosphate binding"/>
    <property type="evidence" value="ECO:0007669"/>
    <property type="project" value="InterPro"/>
</dbReference>
<dbReference type="EMBL" id="VWZG01010636">
    <property type="protein sequence ID" value="NXG23479.1"/>
    <property type="molecule type" value="Genomic_DNA"/>
</dbReference>
<dbReference type="Gene3D" id="1.10.3630.10">
    <property type="entry name" value="yeast vps74-n-term truncation variant domain like"/>
    <property type="match status" value="1"/>
</dbReference>
<protein>
    <submittedName>
        <fullName evidence="7">GLP3L protein</fullName>
    </submittedName>
</protein>
<dbReference type="PANTHER" id="PTHR12704:SF4">
    <property type="entry name" value="GOLGI PHOSPHOPROTEIN 3-LIKE"/>
    <property type="match status" value="1"/>
</dbReference>
<feature type="non-terminal residue" evidence="7">
    <location>
        <position position="159"/>
    </location>
</feature>
<dbReference type="InterPro" id="IPR038261">
    <property type="entry name" value="GPP34-like_sf"/>
</dbReference>
<comment type="caution">
    <text evidence="7">The sequence shown here is derived from an EMBL/GenBank/DDBJ whole genome shotgun (WGS) entry which is preliminary data.</text>
</comment>
<evidence type="ECO:0000256" key="5">
    <source>
        <dbReference type="ARBA" id="ARBA00023121"/>
    </source>
</evidence>
<dbReference type="Pfam" id="PF05719">
    <property type="entry name" value="GPP34"/>
    <property type="match status" value="1"/>
</dbReference>
<dbReference type="InterPro" id="IPR008628">
    <property type="entry name" value="GPP34-like"/>
</dbReference>
<proteinExistence type="inferred from homology"/>
<keyword evidence="6" id="KW-0472">Membrane</keyword>
<dbReference type="GO" id="GO:0043001">
    <property type="term" value="P:Golgi to plasma membrane protein transport"/>
    <property type="evidence" value="ECO:0007669"/>
    <property type="project" value="TreeGrafter"/>
</dbReference>
<dbReference type="GO" id="GO:0005829">
    <property type="term" value="C:cytosol"/>
    <property type="evidence" value="ECO:0007669"/>
    <property type="project" value="TreeGrafter"/>
</dbReference>
<dbReference type="Proteomes" id="UP000591535">
    <property type="component" value="Unassembled WGS sequence"/>
</dbReference>
<dbReference type="PANTHER" id="PTHR12704">
    <property type="entry name" value="TRANS-GOLGI PROTEIN GMX33"/>
    <property type="match status" value="1"/>
</dbReference>
<comment type="subcellular location">
    <subcellularLocation>
        <location evidence="1">Golgi apparatus</location>
        <location evidence="1">Golgi stack membrane</location>
        <topology evidence="1">Peripheral membrane protein</topology>
        <orientation evidence="1">Cytoplasmic side</orientation>
    </subcellularLocation>
    <subcellularLocation>
        <location evidence="2">Golgi apparatus</location>
        <location evidence="2">trans-Golgi network membrane</location>
        <topology evidence="2">Peripheral membrane protein</topology>
        <orientation evidence="2">Cytoplasmic side</orientation>
    </subcellularLocation>
</comment>
<keyword evidence="4" id="KW-0333">Golgi apparatus</keyword>
<evidence type="ECO:0000256" key="4">
    <source>
        <dbReference type="ARBA" id="ARBA00023034"/>
    </source>
</evidence>
<reference evidence="7 8" key="1">
    <citation type="submission" date="2019-09" db="EMBL/GenBank/DDBJ databases">
        <title>Bird 10,000 Genomes (B10K) Project - Family phase.</title>
        <authorList>
            <person name="Zhang G."/>
        </authorList>
    </citation>
    <scope>NUCLEOTIDE SEQUENCE [LARGE SCALE GENOMIC DNA]</scope>
    <source>
        <strain evidence="7">B10K-DU-001-02</strain>
        <tissue evidence="7">Muscle</tissue>
    </source>
</reference>
<keyword evidence="5" id="KW-0446">Lipid-binding</keyword>
<dbReference type="GO" id="GO:0005802">
    <property type="term" value="C:trans-Golgi network"/>
    <property type="evidence" value="ECO:0007669"/>
    <property type="project" value="TreeGrafter"/>
</dbReference>
<dbReference type="GO" id="GO:0048194">
    <property type="term" value="P:Golgi vesicle budding"/>
    <property type="evidence" value="ECO:0007669"/>
    <property type="project" value="TreeGrafter"/>
</dbReference>
<evidence type="ECO:0000313" key="7">
    <source>
        <dbReference type="EMBL" id="NXG23479.1"/>
    </source>
</evidence>
<evidence type="ECO:0000256" key="3">
    <source>
        <dbReference type="ARBA" id="ARBA00007284"/>
    </source>
</evidence>
<evidence type="ECO:0000256" key="1">
    <source>
        <dbReference type="ARBA" id="ARBA00004344"/>
    </source>
</evidence>
<evidence type="ECO:0000256" key="6">
    <source>
        <dbReference type="ARBA" id="ARBA00023136"/>
    </source>
</evidence>
<dbReference type="GO" id="GO:0000139">
    <property type="term" value="C:Golgi membrane"/>
    <property type="evidence" value="ECO:0007669"/>
    <property type="project" value="GOC"/>
</dbReference>
<dbReference type="GO" id="GO:0006890">
    <property type="term" value="P:retrograde vesicle-mediated transport, Golgi to endoplasmic reticulum"/>
    <property type="evidence" value="ECO:0007669"/>
    <property type="project" value="TreeGrafter"/>
</dbReference>
<accession>A0A7K9A8P4</accession>